<sequence length="272" mass="29613">MTSIVPEEDPEPISSNVKDTLKCKTPWASIYLAGACAFVQAVQFGIFTSSMWPYLRKLNPQAIETEFGYILGLYSFAQCISAPLFGYWSNRIEQVRLPLLAGFAFMMAGNSLYLFLENVPSSNVFHAMMVARVVAGCGTGNMSLLRAYVSMSSSRSDRSRAIACVSGGIAIGTLVGPAFQLLFTPLGPDGIRVLPFLSLSIYSAPALFSLVLNVAGMMVILFAFKEDYTVMHAAASAKVYYTMFVLVFGFGVSIMNIAITTLYSEVIGPRRQ</sequence>
<name>A0A0N4XA57_HAEPC</name>
<feature type="domain" description="Major facilitator superfamily (MFS) profile" evidence="7">
    <location>
        <begin position="29"/>
        <end position="272"/>
    </location>
</feature>
<reference evidence="10" key="1">
    <citation type="submission" date="2017-02" db="UniProtKB">
        <authorList>
            <consortium name="WormBaseParasite"/>
        </authorList>
    </citation>
    <scope>IDENTIFICATION</scope>
</reference>
<feature type="transmembrane region" description="Helical" evidence="6">
    <location>
        <begin position="161"/>
        <end position="182"/>
    </location>
</feature>
<proteinExistence type="predicted"/>
<evidence type="ECO:0000256" key="5">
    <source>
        <dbReference type="ARBA" id="ARBA00023136"/>
    </source>
</evidence>
<dbReference type="Gene3D" id="1.20.1250.20">
    <property type="entry name" value="MFS general substrate transporter like domains"/>
    <property type="match status" value="1"/>
</dbReference>
<dbReference type="InterPro" id="IPR011701">
    <property type="entry name" value="MFS"/>
</dbReference>
<dbReference type="OMA" id="LAMMMPC"/>
<dbReference type="SUPFAM" id="SSF103473">
    <property type="entry name" value="MFS general substrate transporter"/>
    <property type="match status" value="1"/>
</dbReference>
<dbReference type="Pfam" id="PF07690">
    <property type="entry name" value="MFS_1"/>
    <property type="match status" value="1"/>
</dbReference>
<evidence type="ECO:0000256" key="3">
    <source>
        <dbReference type="ARBA" id="ARBA00022692"/>
    </source>
</evidence>
<accession>A0A0N4XA57</accession>
<dbReference type="GO" id="GO:0022857">
    <property type="term" value="F:transmembrane transporter activity"/>
    <property type="evidence" value="ECO:0007669"/>
    <property type="project" value="InterPro"/>
</dbReference>
<evidence type="ECO:0000256" key="4">
    <source>
        <dbReference type="ARBA" id="ARBA00022989"/>
    </source>
</evidence>
<feature type="transmembrane region" description="Helical" evidence="6">
    <location>
        <begin position="128"/>
        <end position="149"/>
    </location>
</feature>
<keyword evidence="4 6" id="KW-1133">Transmembrane helix</keyword>
<dbReference type="OrthoDB" id="370281at2759"/>
<feature type="transmembrane region" description="Helical" evidence="6">
    <location>
        <begin position="202"/>
        <end position="224"/>
    </location>
</feature>
<gene>
    <name evidence="8" type="ORF">HPLM_LOCUS21241</name>
</gene>
<organism evidence="10">
    <name type="scientific">Haemonchus placei</name>
    <name type="common">Barber's pole worm</name>
    <dbReference type="NCBI Taxonomy" id="6290"/>
    <lineage>
        <taxon>Eukaryota</taxon>
        <taxon>Metazoa</taxon>
        <taxon>Ecdysozoa</taxon>
        <taxon>Nematoda</taxon>
        <taxon>Chromadorea</taxon>
        <taxon>Rhabditida</taxon>
        <taxon>Rhabditina</taxon>
        <taxon>Rhabditomorpha</taxon>
        <taxon>Strongyloidea</taxon>
        <taxon>Trichostrongylidae</taxon>
        <taxon>Haemonchus</taxon>
    </lineage>
</organism>
<protein>
    <submittedName>
        <fullName evidence="10">MFS domain-containing protein</fullName>
    </submittedName>
</protein>
<keyword evidence="9" id="KW-1185">Reference proteome</keyword>
<dbReference type="EMBL" id="UZAF01023153">
    <property type="protein sequence ID" value="VDO88705.1"/>
    <property type="molecule type" value="Genomic_DNA"/>
</dbReference>
<reference evidence="8 9" key="2">
    <citation type="submission" date="2018-11" db="EMBL/GenBank/DDBJ databases">
        <authorList>
            <consortium name="Pathogen Informatics"/>
        </authorList>
    </citation>
    <scope>NUCLEOTIDE SEQUENCE [LARGE SCALE GENOMIC DNA]</scope>
    <source>
        <strain evidence="8 9">MHpl1</strain>
    </source>
</reference>
<evidence type="ECO:0000313" key="8">
    <source>
        <dbReference type="EMBL" id="VDO88705.1"/>
    </source>
</evidence>
<keyword evidence="2" id="KW-0813">Transport</keyword>
<dbReference type="GO" id="GO:0005765">
    <property type="term" value="C:lysosomal membrane"/>
    <property type="evidence" value="ECO:0007669"/>
    <property type="project" value="TreeGrafter"/>
</dbReference>
<evidence type="ECO:0000313" key="10">
    <source>
        <dbReference type="WBParaSite" id="HPLM_0002125201-mRNA-1"/>
    </source>
</evidence>
<dbReference type="AlphaFoldDB" id="A0A0N4XA57"/>
<dbReference type="InterPro" id="IPR036259">
    <property type="entry name" value="MFS_trans_sf"/>
</dbReference>
<dbReference type="PANTHER" id="PTHR23510:SF3">
    <property type="entry name" value="MAJOR FACILITATOR SUPERFAMILY DOMAIN-CONTAINING PROTEIN 8"/>
    <property type="match status" value="1"/>
</dbReference>
<dbReference type="Proteomes" id="UP000268014">
    <property type="component" value="Unassembled WGS sequence"/>
</dbReference>
<evidence type="ECO:0000259" key="7">
    <source>
        <dbReference type="PROSITE" id="PS50850"/>
    </source>
</evidence>
<dbReference type="PANTHER" id="PTHR23510">
    <property type="entry name" value="INNER MEMBRANE TRANSPORT PROTEIN YAJR"/>
    <property type="match status" value="1"/>
</dbReference>
<keyword evidence="5 6" id="KW-0472">Membrane</keyword>
<dbReference type="GO" id="GO:0012505">
    <property type="term" value="C:endomembrane system"/>
    <property type="evidence" value="ECO:0007669"/>
    <property type="project" value="UniProtKB-SubCell"/>
</dbReference>
<feature type="transmembrane region" description="Helical" evidence="6">
    <location>
        <begin position="67"/>
        <end position="85"/>
    </location>
</feature>
<dbReference type="InterPro" id="IPR020846">
    <property type="entry name" value="MFS_dom"/>
</dbReference>
<evidence type="ECO:0000256" key="6">
    <source>
        <dbReference type="SAM" id="Phobius"/>
    </source>
</evidence>
<dbReference type="WBParaSite" id="HPLM_0002125201-mRNA-1">
    <property type="protein sequence ID" value="HPLM_0002125201-mRNA-1"/>
    <property type="gene ID" value="HPLM_0002125201"/>
</dbReference>
<evidence type="ECO:0000256" key="2">
    <source>
        <dbReference type="ARBA" id="ARBA00022448"/>
    </source>
</evidence>
<comment type="subcellular location">
    <subcellularLocation>
        <location evidence="1">Endomembrane system</location>
        <topology evidence="1">Multi-pass membrane protein</topology>
    </subcellularLocation>
</comment>
<feature type="transmembrane region" description="Helical" evidence="6">
    <location>
        <begin position="97"/>
        <end position="116"/>
    </location>
</feature>
<keyword evidence="3 6" id="KW-0812">Transmembrane</keyword>
<dbReference type="PROSITE" id="PS50850">
    <property type="entry name" value="MFS"/>
    <property type="match status" value="1"/>
</dbReference>
<evidence type="ECO:0000313" key="9">
    <source>
        <dbReference type="Proteomes" id="UP000268014"/>
    </source>
</evidence>
<evidence type="ECO:0000256" key="1">
    <source>
        <dbReference type="ARBA" id="ARBA00004127"/>
    </source>
</evidence>
<dbReference type="InterPro" id="IPR051068">
    <property type="entry name" value="MFS_Domain-Containing_Protein"/>
</dbReference>
<feature type="transmembrane region" description="Helical" evidence="6">
    <location>
        <begin position="244"/>
        <end position="263"/>
    </location>
</feature>
<feature type="transmembrane region" description="Helical" evidence="6">
    <location>
        <begin position="28"/>
        <end position="47"/>
    </location>
</feature>